<dbReference type="AlphaFoldDB" id="A0A2T3W9D8"/>
<dbReference type="EMBL" id="PYSV01000005">
    <property type="protein sequence ID" value="PTA68521.1"/>
    <property type="molecule type" value="Genomic_DNA"/>
</dbReference>
<organism evidence="1 2">
    <name type="scientific">Deinococcus arcticus</name>
    <dbReference type="NCBI Taxonomy" id="2136176"/>
    <lineage>
        <taxon>Bacteria</taxon>
        <taxon>Thermotogati</taxon>
        <taxon>Deinococcota</taxon>
        <taxon>Deinococci</taxon>
        <taxon>Deinococcales</taxon>
        <taxon>Deinococcaceae</taxon>
        <taxon>Deinococcus</taxon>
    </lineage>
</organism>
<gene>
    <name evidence="1" type="ORF">C8263_06900</name>
</gene>
<comment type="caution">
    <text evidence="1">The sequence shown here is derived from an EMBL/GenBank/DDBJ whole genome shotgun (WGS) entry which is preliminary data.</text>
</comment>
<keyword evidence="2" id="KW-1185">Reference proteome</keyword>
<accession>A0A2T3W9D8</accession>
<sequence length="257" mass="28664">MPHNPFRHLWNDLQTCGDTYSLSTPAGPLHPQQSLEALGRADLFTLTGPAGRETFVIHGPRAFGRGGSFNLLTPDHRHLLRQTVNHTTLSGDEHLGLHSALDSAGFTLTRGQTLHTEVEHLTLLCARHPDGRVVWFHELLRQPFGLPLEHYVFYGGSRLAALRHHEPASTVRLMAQTDEALRAQGVHPESLPPLLLVSAWPLRSEALEAVLDGELPEPQLLPPTDFEWHPTAYQQLHLSLTRSDLRHTPPPLLRQPA</sequence>
<proteinExistence type="predicted"/>
<name>A0A2T3W9D8_9DEIO</name>
<reference evidence="1 2" key="1">
    <citation type="submission" date="2018-03" db="EMBL/GenBank/DDBJ databases">
        <title>Draft genome of Deinococcus sp. OD32.</title>
        <authorList>
            <person name="Wang X.-P."/>
            <person name="Du Z.-J."/>
        </authorList>
    </citation>
    <scope>NUCLEOTIDE SEQUENCE [LARGE SCALE GENOMIC DNA]</scope>
    <source>
        <strain evidence="1 2">OD32</strain>
    </source>
</reference>
<evidence type="ECO:0000313" key="1">
    <source>
        <dbReference type="EMBL" id="PTA68521.1"/>
    </source>
</evidence>
<dbReference type="Proteomes" id="UP000240317">
    <property type="component" value="Unassembled WGS sequence"/>
</dbReference>
<evidence type="ECO:0000313" key="2">
    <source>
        <dbReference type="Proteomes" id="UP000240317"/>
    </source>
</evidence>
<protein>
    <submittedName>
        <fullName evidence="1">Uncharacterized protein</fullName>
    </submittedName>
</protein>